<gene>
    <name evidence="1" type="ORF">ABT211_28290</name>
</gene>
<organism evidence="1 2">
    <name type="scientific">Streptomyces sp. 900105755</name>
    <dbReference type="NCBI Taxonomy" id="3154389"/>
    <lineage>
        <taxon>Bacteria</taxon>
        <taxon>Bacillati</taxon>
        <taxon>Actinomycetota</taxon>
        <taxon>Actinomycetes</taxon>
        <taxon>Kitasatosporales</taxon>
        <taxon>Streptomycetaceae</taxon>
        <taxon>Streptomyces</taxon>
    </lineage>
</organism>
<evidence type="ECO:0000313" key="1">
    <source>
        <dbReference type="EMBL" id="MER6271164.1"/>
    </source>
</evidence>
<proteinExistence type="predicted"/>
<dbReference type="RefSeq" id="WP_351959564.1">
    <property type="nucleotide sequence ID" value="NZ_JBEOZM010000014.1"/>
</dbReference>
<keyword evidence="2" id="KW-1185">Reference proteome</keyword>
<reference evidence="1 2" key="1">
    <citation type="submission" date="2024-06" db="EMBL/GenBank/DDBJ databases">
        <title>The Natural Products Discovery Center: Release of the First 8490 Sequenced Strains for Exploring Actinobacteria Biosynthetic Diversity.</title>
        <authorList>
            <person name="Kalkreuter E."/>
            <person name="Kautsar S.A."/>
            <person name="Yang D."/>
            <person name="Bader C.D."/>
            <person name="Teijaro C.N."/>
            <person name="Fluegel L."/>
            <person name="Davis C.M."/>
            <person name="Simpson J.R."/>
            <person name="Lauterbach L."/>
            <person name="Steele A.D."/>
            <person name="Gui C."/>
            <person name="Meng S."/>
            <person name="Li G."/>
            <person name="Viehrig K."/>
            <person name="Ye F."/>
            <person name="Su P."/>
            <person name="Kiefer A.F."/>
            <person name="Nichols A."/>
            <person name="Cepeda A.J."/>
            <person name="Yan W."/>
            <person name="Fan B."/>
            <person name="Jiang Y."/>
            <person name="Adhikari A."/>
            <person name="Zheng C.-J."/>
            <person name="Schuster L."/>
            <person name="Cowan T.M."/>
            <person name="Smanski M.J."/>
            <person name="Chevrette M.G."/>
            <person name="De Carvalho L.P.S."/>
            <person name="Shen B."/>
        </authorList>
    </citation>
    <scope>NUCLEOTIDE SEQUENCE [LARGE SCALE GENOMIC DNA]</scope>
    <source>
        <strain evidence="1 2">NPDC001694</strain>
    </source>
</reference>
<comment type="caution">
    <text evidence="1">The sequence shown here is derived from an EMBL/GenBank/DDBJ whole genome shotgun (WGS) entry which is preliminary data.</text>
</comment>
<protein>
    <submittedName>
        <fullName evidence="1">Uncharacterized protein</fullName>
    </submittedName>
</protein>
<accession>A0ABV1TM94</accession>
<evidence type="ECO:0000313" key="2">
    <source>
        <dbReference type="Proteomes" id="UP001490365"/>
    </source>
</evidence>
<dbReference type="EMBL" id="JBEOZM010000014">
    <property type="protein sequence ID" value="MER6271164.1"/>
    <property type="molecule type" value="Genomic_DNA"/>
</dbReference>
<dbReference type="Proteomes" id="UP001490365">
    <property type="component" value="Unassembled WGS sequence"/>
</dbReference>
<sequence length="167" mass="19222">MRIHAIPKHERDFLIIANKAIQDPRISHTAAAFWLSSPRPPDPSTVVARLTGLAKVLYVIRSGSAERNLPNQKPSSREKVAMSKWIITAHTFDPPPAMRTLSEVEGDEAKALKELHAIISTYNSVIKKVTRREIYRYSERQYLVRIYGNWNHVEYFIQLGELCDQPW</sequence>
<name>A0ABV1TM94_9ACTN</name>